<sequence>MRLAHSKFRLSICLYSFRAALLPGDYEQQKNVLEILENRVKCLSNQYDALSHKIEIVNQRIAYPSNRLSSAETNAYNELQQLSMKSKVIVAKFDQLLKECTSLVPSTSSNKSSSTSVQPVDNGDLLLMKQMMISWDERINKLVKTINALQEKFS</sequence>
<proteinExistence type="predicted"/>
<organism evidence="5">
    <name type="scientific">Soboliphyme baturini</name>
    <dbReference type="NCBI Taxonomy" id="241478"/>
    <lineage>
        <taxon>Eukaryota</taxon>
        <taxon>Metazoa</taxon>
        <taxon>Ecdysozoa</taxon>
        <taxon>Nematoda</taxon>
        <taxon>Enoplea</taxon>
        <taxon>Dorylaimia</taxon>
        <taxon>Dioctophymatida</taxon>
        <taxon>Dioctophymatoidea</taxon>
        <taxon>Soboliphymatidae</taxon>
        <taxon>Soboliphyme</taxon>
    </lineage>
</organism>
<reference evidence="3 4" key="2">
    <citation type="submission" date="2018-11" db="EMBL/GenBank/DDBJ databases">
        <authorList>
            <consortium name="Pathogen Informatics"/>
        </authorList>
    </citation>
    <scope>NUCLEOTIDE SEQUENCE [LARGE SCALE GENOMIC DNA]</scope>
</reference>
<evidence type="ECO:0000313" key="4">
    <source>
        <dbReference type="Proteomes" id="UP000270296"/>
    </source>
</evidence>
<accession>A0A183J725</accession>
<feature type="signal peptide" evidence="2">
    <location>
        <begin position="1"/>
        <end position="19"/>
    </location>
</feature>
<reference evidence="5" key="1">
    <citation type="submission" date="2016-06" db="UniProtKB">
        <authorList>
            <consortium name="WormBaseParasite"/>
        </authorList>
    </citation>
    <scope>IDENTIFICATION</scope>
</reference>
<keyword evidence="2" id="KW-0732">Signal</keyword>
<evidence type="ECO:0000313" key="3">
    <source>
        <dbReference type="EMBL" id="VDP42013.1"/>
    </source>
</evidence>
<feature type="chain" id="PRO_5043140458" evidence="2">
    <location>
        <begin position="20"/>
        <end position="154"/>
    </location>
</feature>
<dbReference type="Proteomes" id="UP000270296">
    <property type="component" value="Unassembled WGS sequence"/>
</dbReference>
<gene>
    <name evidence="3" type="ORF">SBAD_LOCUS11673</name>
</gene>
<evidence type="ECO:0000256" key="2">
    <source>
        <dbReference type="SAM" id="SignalP"/>
    </source>
</evidence>
<evidence type="ECO:0000313" key="5">
    <source>
        <dbReference type="WBParaSite" id="SBAD_0001206301-mRNA-1"/>
    </source>
</evidence>
<dbReference type="AlphaFoldDB" id="A0A183J725"/>
<name>A0A183J725_9BILA</name>
<dbReference type="EMBL" id="UZAM01016151">
    <property type="protein sequence ID" value="VDP42013.1"/>
    <property type="molecule type" value="Genomic_DNA"/>
</dbReference>
<keyword evidence="1" id="KW-0175">Coiled coil</keyword>
<keyword evidence="4" id="KW-1185">Reference proteome</keyword>
<dbReference type="WBParaSite" id="SBAD_0001206301-mRNA-1">
    <property type="protein sequence ID" value="SBAD_0001206301-mRNA-1"/>
    <property type="gene ID" value="SBAD_0001206301"/>
</dbReference>
<feature type="coiled-coil region" evidence="1">
    <location>
        <begin position="26"/>
        <end position="60"/>
    </location>
</feature>
<evidence type="ECO:0000256" key="1">
    <source>
        <dbReference type="SAM" id="Coils"/>
    </source>
</evidence>
<protein>
    <submittedName>
        <fullName evidence="5">Mediator of RNA polymerase II transcription subunit 22</fullName>
    </submittedName>
</protein>